<dbReference type="AlphaFoldDB" id="A0A1Z5HQH0"/>
<name>A0A1Z5HQH0_9FIRM</name>
<evidence type="ECO:0000313" key="3">
    <source>
        <dbReference type="Proteomes" id="UP000197032"/>
    </source>
</evidence>
<dbReference type="Gene3D" id="3.40.50.10420">
    <property type="entry name" value="NagB/RpiA/CoA transferase-like"/>
    <property type="match status" value="1"/>
</dbReference>
<dbReference type="Pfam" id="PF02589">
    <property type="entry name" value="LUD_dom"/>
    <property type="match status" value="1"/>
</dbReference>
<dbReference type="PANTHER" id="PTHR43682:SF1">
    <property type="entry name" value="LACTATE UTILIZATION PROTEIN C"/>
    <property type="match status" value="1"/>
</dbReference>
<sequence>MSEKLVNEFIQKAEAAAAKVTRVKTLDEAYREVLNIIHEAQVHEVGCVATDMTQGLFPLLKEQGIKAIAEGAPRDLARLEIGIVPVDVGIAETGTVAHDATDLYSRYFSMLCPVNIVMLRTSRIKENMTEALKLLENSGIYPAYMAFITGPSRTADIERVLTIGVHGPGRLHIILVDEGE</sequence>
<dbReference type="SUPFAM" id="SSF100950">
    <property type="entry name" value="NagB/RpiA/CoA transferase-like"/>
    <property type="match status" value="1"/>
</dbReference>
<dbReference type="Proteomes" id="UP000197032">
    <property type="component" value="Unassembled WGS sequence"/>
</dbReference>
<keyword evidence="3" id="KW-1185">Reference proteome</keyword>
<dbReference type="RefSeq" id="WP_088553080.1">
    <property type="nucleotide sequence ID" value="NZ_BDGJ01000020.1"/>
</dbReference>
<feature type="domain" description="LUD" evidence="1">
    <location>
        <begin position="7"/>
        <end position="176"/>
    </location>
</feature>
<organism evidence="2 3">
    <name type="scientific">Calderihabitans maritimus</name>
    <dbReference type="NCBI Taxonomy" id="1246530"/>
    <lineage>
        <taxon>Bacteria</taxon>
        <taxon>Bacillati</taxon>
        <taxon>Bacillota</taxon>
        <taxon>Clostridia</taxon>
        <taxon>Neomoorellales</taxon>
        <taxon>Calderihabitantaceae</taxon>
        <taxon>Calderihabitans</taxon>
    </lineage>
</organism>
<dbReference type="OrthoDB" id="9794157at2"/>
<protein>
    <submittedName>
        <fullName evidence="2">Lactate utilization protein B/C</fullName>
    </submittedName>
</protein>
<dbReference type="PANTHER" id="PTHR43682">
    <property type="entry name" value="LACTATE UTILIZATION PROTEIN C"/>
    <property type="match status" value="1"/>
</dbReference>
<evidence type="ECO:0000313" key="2">
    <source>
        <dbReference type="EMBL" id="GAW91561.1"/>
    </source>
</evidence>
<dbReference type="InterPro" id="IPR037171">
    <property type="entry name" value="NagB/RpiA_transferase-like"/>
</dbReference>
<dbReference type="InterPro" id="IPR003741">
    <property type="entry name" value="LUD_dom"/>
</dbReference>
<evidence type="ECO:0000259" key="1">
    <source>
        <dbReference type="Pfam" id="PF02589"/>
    </source>
</evidence>
<accession>A0A1Z5HQH0</accession>
<proteinExistence type="predicted"/>
<dbReference type="EMBL" id="BDGJ01000020">
    <property type="protein sequence ID" value="GAW91561.1"/>
    <property type="molecule type" value="Genomic_DNA"/>
</dbReference>
<reference evidence="3" key="1">
    <citation type="journal article" date="2017" name="Appl. Environ. Microbiol.">
        <title>Genomic analysis of Calderihabitans maritimus KKC1, a thermophilic hydrogenogenic carboxydotrophic bacterium isolated from marine sediment.</title>
        <authorList>
            <person name="Omae K."/>
            <person name="Yoneda Y."/>
            <person name="Fukuyama Y."/>
            <person name="Yoshida T."/>
            <person name="Sako Y."/>
        </authorList>
    </citation>
    <scope>NUCLEOTIDE SEQUENCE [LARGE SCALE GENOMIC DNA]</scope>
    <source>
        <strain evidence="3">KKC1</strain>
    </source>
</reference>
<gene>
    <name evidence="2" type="ORF">KKC1_07220</name>
</gene>
<comment type="caution">
    <text evidence="2">The sequence shown here is derived from an EMBL/GenBank/DDBJ whole genome shotgun (WGS) entry which is preliminary data.</text>
</comment>
<dbReference type="InterPro" id="IPR024185">
    <property type="entry name" value="FTHF_cligase-like_sf"/>
</dbReference>